<dbReference type="GeneID" id="7443078"/>
<dbReference type="GO" id="GO:0003755">
    <property type="term" value="F:peptidyl-prolyl cis-trans isomerase activity"/>
    <property type="evidence" value="ECO:0007669"/>
    <property type="project" value="UniProtKB-UniRule"/>
</dbReference>
<protein>
    <recommendedName>
        <fullName evidence="2">Peptidyl-prolyl cis-trans isomerase</fullName>
        <ecNumber evidence="2">5.2.1.8</ecNumber>
    </recommendedName>
</protein>
<accession>B8BV20</accession>
<dbReference type="HOGENOM" id="CLU_1232033_0_0_1"/>
<dbReference type="Gene3D" id="3.10.50.40">
    <property type="match status" value="1"/>
</dbReference>
<feature type="domain" description="PpiC" evidence="3">
    <location>
        <begin position="38"/>
        <end position="146"/>
    </location>
</feature>
<dbReference type="OMA" id="LAPQGYC"/>
<keyword evidence="2" id="KW-0732">Signal</keyword>
<keyword evidence="1 2" id="KW-0413">Isomerase</keyword>
<gene>
    <name evidence="4" type="ORF">THAPSDRAFT_2678</name>
</gene>
<dbReference type="PANTHER" id="PTHR47245">
    <property type="entry name" value="PEPTIDYLPROLYL ISOMERASE"/>
    <property type="match status" value="1"/>
</dbReference>
<comment type="catalytic activity">
    <reaction evidence="2">
        <text>[protein]-peptidylproline (omega=180) = [protein]-peptidylproline (omega=0)</text>
        <dbReference type="Rhea" id="RHEA:16237"/>
        <dbReference type="Rhea" id="RHEA-COMP:10747"/>
        <dbReference type="Rhea" id="RHEA-COMP:10748"/>
        <dbReference type="ChEBI" id="CHEBI:83833"/>
        <dbReference type="ChEBI" id="CHEBI:83834"/>
        <dbReference type="EC" id="5.2.1.8"/>
    </reaction>
</comment>
<dbReference type="SUPFAM" id="SSF54534">
    <property type="entry name" value="FKBP-like"/>
    <property type="match status" value="1"/>
</dbReference>
<dbReference type="AlphaFoldDB" id="B8BV20"/>
<evidence type="ECO:0000256" key="1">
    <source>
        <dbReference type="PROSITE-ProRule" id="PRU00278"/>
    </source>
</evidence>
<dbReference type="PROSITE" id="PS50198">
    <property type="entry name" value="PPIC_PPIASE_2"/>
    <property type="match status" value="1"/>
</dbReference>
<dbReference type="Pfam" id="PF00639">
    <property type="entry name" value="Rotamase"/>
    <property type="match status" value="1"/>
</dbReference>
<keyword evidence="1 2" id="KW-0697">Rotamase</keyword>
<evidence type="ECO:0000313" key="5">
    <source>
        <dbReference type="Proteomes" id="UP000001449"/>
    </source>
</evidence>
<organism evidence="4 5">
    <name type="scientific">Thalassiosira pseudonana</name>
    <name type="common">Marine diatom</name>
    <name type="synonym">Cyclotella nana</name>
    <dbReference type="NCBI Taxonomy" id="35128"/>
    <lineage>
        <taxon>Eukaryota</taxon>
        <taxon>Sar</taxon>
        <taxon>Stramenopiles</taxon>
        <taxon>Ochrophyta</taxon>
        <taxon>Bacillariophyta</taxon>
        <taxon>Coscinodiscophyceae</taxon>
        <taxon>Thalassiosirophycidae</taxon>
        <taxon>Thalassiosirales</taxon>
        <taxon>Thalassiosiraceae</taxon>
        <taxon>Thalassiosira</taxon>
    </lineage>
</organism>
<dbReference type="EC" id="5.2.1.8" evidence="2"/>
<dbReference type="PaxDb" id="35128-Thaps2678"/>
<dbReference type="InParanoid" id="B8BV20"/>
<reference evidence="4 5" key="1">
    <citation type="journal article" date="2004" name="Science">
        <title>The genome of the diatom Thalassiosira pseudonana: ecology, evolution, and metabolism.</title>
        <authorList>
            <person name="Armbrust E.V."/>
            <person name="Berges J.A."/>
            <person name="Bowler C."/>
            <person name="Green B.R."/>
            <person name="Martinez D."/>
            <person name="Putnam N.H."/>
            <person name="Zhou S."/>
            <person name="Allen A.E."/>
            <person name="Apt K.E."/>
            <person name="Bechner M."/>
            <person name="Brzezinski M.A."/>
            <person name="Chaal B.K."/>
            <person name="Chiovitti A."/>
            <person name="Davis A.K."/>
            <person name="Demarest M.S."/>
            <person name="Detter J.C."/>
            <person name="Glavina T."/>
            <person name="Goodstein D."/>
            <person name="Hadi M.Z."/>
            <person name="Hellsten U."/>
            <person name="Hildebrand M."/>
            <person name="Jenkins B.D."/>
            <person name="Jurka J."/>
            <person name="Kapitonov V.V."/>
            <person name="Kroger N."/>
            <person name="Lau W.W."/>
            <person name="Lane T.W."/>
            <person name="Larimer F.W."/>
            <person name="Lippmeier J.C."/>
            <person name="Lucas S."/>
            <person name="Medina M."/>
            <person name="Montsant A."/>
            <person name="Obornik M."/>
            <person name="Parker M.S."/>
            <person name="Palenik B."/>
            <person name="Pazour G.J."/>
            <person name="Richardson P.M."/>
            <person name="Rynearson T.A."/>
            <person name="Saito M.A."/>
            <person name="Schwartz D.C."/>
            <person name="Thamatrakoln K."/>
            <person name="Valentin K."/>
            <person name="Vardi A."/>
            <person name="Wilkerson F.P."/>
            <person name="Rokhsar D.S."/>
        </authorList>
    </citation>
    <scope>NUCLEOTIDE SEQUENCE [LARGE SCALE GENOMIC DNA]</scope>
    <source>
        <strain evidence="4 5">CCMP1335</strain>
    </source>
</reference>
<feature type="chain" id="PRO_5006522573" description="Peptidyl-prolyl cis-trans isomerase" evidence="2">
    <location>
        <begin position="21"/>
        <end position="225"/>
    </location>
</feature>
<name>B8BV20_THAPS</name>
<evidence type="ECO:0000256" key="2">
    <source>
        <dbReference type="RuleBase" id="RU363014"/>
    </source>
</evidence>
<feature type="signal peptide" evidence="2">
    <location>
        <begin position="1"/>
        <end position="20"/>
    </location>
</feature>
<proteinExistence type="predicted"/>
<dbReference type="PANTHER" id="PTHR47245:SF2">
    <property type="entry name" value="PEPTIDYL-PROLYL CIS-TRANS ISOMERASE HP_0175-RELATED"/>
    <property type="match status" value="1"/>
</dbReference>
<evidence type="ECO:0000313" key="4">
    <source>
        <dbReference type="EMBL" id="EED95383.1"/>
    </source>
</evidence>
<dbReference type="KEGG" id="tps:THAPSDRAFT_2678"/>
<dbReference type="Proteomes" id="UP000001449">
    <property type="component" value="Chromosome 2"/>
</dbReference>
<dbReference type="InterPro" id="IPR000297">
    <property type="entry name" value="PPIase_PpiC"/>
</dbReference>
<sequence>MALVLLLLYVASVLLSSTSAFSVPNPIEVITRDFQALTRRVTAYHILLPKSQDVALALKQKIRNANSPMKGSDSKPMYIVDAFCIAAKKYSQDKDVAINGGLLGTLAPQGYCRAKELDKACYEVPLGEVSGPIESDYGYHLLLVTERTNCPKLDGGYTEIRRSEKDGVSTVFAKGGARESDFSVQDASTVLLQQVGFWMGVSLAGGIVAELAAKAANVVDTVPWE</sequence>
<dbReference type="eggNOG" id="ENOG502SQ58">
    <property type="taxonomic scope" value="Eukaryota"/>
</dbReference>
<dbReference type="RefSeq" id="XP_002287940.1">
    <property type="nucleotide sequence ID" value="XM_002287904.1"/>
</dbReference>
<dbReference type="InterPro" id="IPR050245">
    <property type="entry name" value="PrsA_foldase"/>
</dbReference>
<evidence type="ECO:0000259" key="3">
    <source>
        <dbReference type="PROSITE" id="PS50198"/>
    </source>
</evidence>
<reference evidence="4 5" key="2">
    <citation type="journal article" date="2008" name="Nature">
        <title>The Phaeodactylum genome reveals the evolutionary history of diatom genomes.</title>
        <authorList>
            <person name="Bowler C."/>
            <person name="Allen A.E."/>
            <person name="Badger J.H."/>
            <person name="Grimwood J."/>
            <person name="Jabbari K."/>
            <person name="Kuo A."/>
            <person name="Maheswari U."/>
            <person name="Martens C."/>
            <person name="Maumus F."/>
            <person name="Otillar R.P."/>
            <person name="Rayko E."/>
            <person name="Salamov A."/>
            <person name="Vandepoele K."/>
            <person name="Beszteri B."/>
            <person name="Gruber A."/>
            <person name="Heijde M."/>
            <person name="Katinka M."/>
            <person name="Mock T."/>
            <person name="Valentin K."/>
            <person name="Verret F."/>
            <person name="Berges J.A."/>
            <person name="Brownlee C."/>
            <person name="Cadoret J.P."/>
            <person name="Chiovitti A."/>
            <person name="Choi C.J."/>
            <person name="Coesel S."/>
            <person name="De Martino A."/>
            <person name="Detter J.C."/>
            <person name="Durkin C."/>
            <person name="Falciatore A."/>
            <person name="Fournet J."/>
            <person name="Haruta M."/>
            <person name="Huysman M.J."/>
            <person name="Jenkins B.D."/>
            <person name="Jiroutova K."/>
            <person name="Jorgensen R.E."/>
            <person name="Joubert Y."/>
            <person name="Kaplan A."/>
            <person name="Kroger N."/>
            <person name="Kroth P.G."/>
            <person name="La Roche J."/>
            <person name="Lindquist E."/>
            <person name="Lommer M."/>
            <person name="Martin-Jezequel V."/>
            <person name="Lopez P.J."/>
            <person name="Lucas S."/>
            <person name="Mangogna M."/>
            <person name="McGinnis K."/>
            <person name="Medlin L.K."/>
            <person name="Montsant A."/>
            <person name="Oudot-Le Secq M.P."/>
            <person name="Napoli C."/>
            <person name="Obornik M."/>
            <person name="Parker M.S."/>
            <person name="Petit J.L."/>
            <person name="Porcel B.M."/>
            <person name="Poulsen N."/>
            <person name="Robison M."/>
            <person name="Rychlewski L."/>
            <person name="Rynearson T.A."/>
            <person name="Schmutz J."/>
            <person name="Shapiro H."/>
            <person name="Siaut M."/>
            <person name="Stanley M."/>
            <person name="Sussman M.R."/>
            <person name="Taylor A.R."/>
            <person name="Vardi A."/>
            <person name="von Dassow P."/>
            <person name="Vyverman W."/>
            <person name="Willis A."/>
            <person name="Wyrwicz L.S."/>
            <person name="Rokhsar D.S."/>
            <person name="Weissenbach J."/>
            <person name="Armbrust E.V."/>
            <person name="Green B.R."/>
            <person name="Van de Peer Y."/>
            <person name="Grigoriev I.V."/>
        </authorList>
    </citation>
    <scope>NUCLEOTIDE SEQUENCE [LARGE SCALE GENOMIC DNA]</scope>
    <source>
        <strain evidence="4 5">CCMP1335</strain>
    </source>
</reference>
<keyword evidence="5" id="KW-1185">Reference proteome</keyword>
<dbReference type="EMBL" id="CM000639">
    <property type="protein sequence ID" value="EED95383.1"/>
    <property type="molecule type" value="Genomic_DNA"/>
</dbReference>
<dbReference type="InterPro" id="IPR046357">
    <property type="entry name" value="PPIase_dom_sf"/>
</dbReference>